<protein>
    <recommendedName>
        <fullName evidence="9 10">D-alanyl-D-alanine dipeptidase</fullName>
        <shortName evidence="9 10">D-Ala-D-Ala dipeptidase</shortName>
        <ecNumber evidence="9 10">3.4.13.22</ecNumber>
    </recommendedName>
</protein>
<dbReference type="InterPro" id="IPR000755">
    <property type="entry name" value="A_A_dipeptidase"/>
</dbReference>
<dbReference type="PIRSF" id="PIRSF026671">
    <property type="entry name" value="AA_dipeptidase"/>
    <property type="match status" value="1"/>
</dbReference>
<organism evidence="12 13">
    <name type="scientific">Oxalobacter vibrioformis</name>
    <dbReference type="NCBI Taxonomy" id="933080"/>
    <lineage>
        <taxon>Bacteria</taxon>
        <taxon>Pseudomonadati</taxon>
        <taxon>Pseudomonadota</taxon>
        <taxon>Betaproteobacteria</taxon>
        <taxon>Burkholderiales</taxon>
        <taxon>Oxalobacteraceae</taxon>
        <taxon>Oxalobacter</taxon>
    </lineage>
</organism>
<dbReference type="EMBL" id="CP098242">
    <property type="protein sequence ID" value="WAW10179.1"/>
    <property type="molecule type" value="Genomic_DNA"/>
</dbReference>
<dbReference type="InterPro" id="IPR009045">
    <property type="entry name" value="Zn_M74/Hedgehog-like"/>
</dbReference>
<dbReference type="RefSeq" id="WP_269309181.1">
    <property type="nucleotide sequence ID" value="NZ_CP098242.1"/>
</dbReference>
<dbReference type="SUPFAM" id="SSF55166">
    <property type="entry name" value="Hedgehog/DD-peptidase"/>
    <property type="match status" value="1"/>
</dbReference>
<feature type="signal peptide" evidence="11">
    <location>
        <begin position="1"/>
        <end position="22"/>
    </location>
</feature>
<dbReference type="AlphaFoldDB" id="A0A9E9LZ44"/>
<comment type="function">
    <text evidence="9 10">Catalyzes hydrolysis of the D-alanyl-D-alanine dipeptide.</text>
</comment>
<gene>
    <name evidence="9" type="primary">ddpX</name>
    <name evidence="12" type="ORF">NB640_00450</name>
</gene>
<reference evidence="12" key="1">
    <citation type="journal article" date="2022" name="Front. Microbiol.">
        <title>New perspectives on an old grouping: The genomic and phenotypic variability of Oxalobacter formigenes and the implications for calcium oxalate stone prevention.</title>
        <authorList>
            <person name="Chmiel J.A."/>
            <person name="Carr C."/>
            <person name="Stuivenberg G.A."/>
            <person name="Venema R."/>
            <person name="Chanyi R.M."/>
            <person name="Al K.F."/>
            <person name="Giguere D."/>
            <person name="Say H."/>
            <person name="Akouris P.P."/>
            <person name="Dominguez Romero S.A."/>
            <person name="Kwong A."/>
            <person name="Tai V."/>
            <person name="Koval S.F."/>
            <person name="Razvi H."/>
            <person name="Bjazevic J."/>
            <person name="Burton J.P."/>
        </authorList>
    </citation>
    <scope>NUCLEOTIDE SEQUENCE</scope>
    <source>
        <strain evidence="12">WoOx3</strain>
    </source>
</reference>
<dbReference type="Gene3D" id="3.30.1380.10">
    <property type="match status" value="1"/>
</dbReference>
<feature type="active site" description="Proton donor/acceptor" evidence="9">
    <location>
        <position position="214"/>
    </location>
</feature>
<dbReference type="HAMAP" id="MF_01924">
    <property type="entry name" value="A_A_dipeptidase"/>
    <property type="match status" value="1"/>
</dbReference>
<dbReference type="Pfam" id="PF01427">
    <property type="entry name" value="Peptidase_M15"/>
    <property type="match status" value="1"/>
</dbReference>
<dbReference type="GO" id="GO:0008237">
    <property type="term" value="F:metallopeptidase activity"/>
    <property type="evidence" value="ECO:0007669"/>
    <property type="project" value="UniProtKB-KW"/>
</dbReference>
<feature type="binding site" evidence="9">
    <location>
        <position position="217"/>
    </location>
    <ligand>
        <name>Zn(2+)</name>
        <dbReference type="ChEBI" id="CHEBI:29105"/>
        <note>catalytic</note>
    </ligand>
</feature>
<comment type="similarity">
    <text evidence="9 10">Belongs to the peptidase M15D family.</text>
</comment>
<dbReference type="GO" id="GO:0008270">
    <property type="term" value="F:zinc ion binding"/>
    <property type="evidence" value="ECO:0007669"/>
    <property type="project" value="UniProtKB-UniRule"/>
</dbReference>
<evidence type="ECO:0000313" key="12">
    <source>
        <dbReference type="EMBL" id="WAW10179.1"/>
    </source>
</evidence>
<evidence type="ECO:0000256" key="8">
    <source>
        <dbReference type="ARBA" id="ARBA00023316"/>
    </source>
</evidence>
<evidence type="ECO:0000256" key="6">
    <source>
        <dbReference type="ARBA" id="ARBA00022997"/>
    </source>
</evidence>
<dbReference type="GO" id="GO:0160237">
    <property type="term" value="F:D-Ala-D-Ala dipeptidase activity"/>
    <property type="evidence" value="ECO:0007669"/>
    <property type="project" value="UniProtKB-EC"/>
</dbReference>
<name>A0A9E9LZ44_9BURK</name>
<dbReference type="GO" id="GO:0006508">
    <property type="term" value="P:proteolysis"/>
    <property type="evidence" value="ECO:0007669"/>
    <property type="project" value="UniProtKB-KW"/>
</dbReference>
<accession>A0A9E9LZ44</accession>
<feature type="site" description="Transition state stabilizer" evidence="9">
    <location>
        <position position="104"/>
    </location>
</feature>
<keyword evidence="6 9" id="KW-0224">Dipeptidase</keyword>
<comment type="cofactor">
    <cofactor evidence="9">
        <name>Zn(2+)</name>
        <dbReference type="ChEBI" id="CHEBI:29105"/>
    </cofactor>
    <text evidence="9">Binds 1 zinc ion per subunit.</text>
</comment>
<feature type="binding site" evidence="9">
    <location>
        <position position="156"/>
    </location>
    <ligand>
        <name>Zn(2+)</name>
        <dbReference type="ChEBI" id="CHEBI:29105"/>
        <note>catalytic</note>
    </ligand>
</feature>
<dbReference type="Proteomes" id="UP001156215">
    <property type="component" value="Chromosome"/>
</dbReference>
<evidence type="ECO:0000256" key="4">
    <source>
        <dbReference type="ARBA" id="ARBA00022801"/>
    </source>
</evidence>
<evidence type="ECO:0000313" key="13">
    <source>
        <dbReference type="Proteomes" id="UP001156215"/>
    </source>
</evidence>
<evidence type="ECO:0000256" key="11">
    <source>
        <dbReference type="SAM" id="SignalP"/>
    </source>
</evidence>
<evidence type="ECO:0000256" key="3">
    <source>
        <dbReference type="ARBA" id="ARBA00022723"/>
    </source>
</evidence>
<dbReference type="KEGG" id="ovb:NB640_00450"/>
<keyword evidence="3 9" id="KW-0479">Metal-binding</keyword>
<dbReference type="CDD" id="cd14817">
    <property type="entry name" value="D-Ala-D-Ala_dipeptidase_VanX"/>
    <property type="match status" value="1"/>
</dbReference>
<keyword evidence="13" id="KW-1185">Reference proteome</keyword>
<comment type="catalytic activity">
    <reaction evidence="1 9 10">
        <text>D-alanyl-D-alanine + H2O = 2 D-alanine</text>
        <dbReference type="Rhea" id="RHEA:20661"/>
        <dbReference type="ChEBI" id="CHEBI:15377"/>
        <dbReference type="ChEBI" id="CHEBI:57416"/>
        <dbReference type="ChEBI" id="CHEBI:57822"/>
        <dbReference type="EC" id="3.4.13.22"/>
    </reaction>
</comment>
<proteinExistence type="inferred from homology"/>
<evidence type="ECO:0000256" key="1">
    <source>
        <dbReference type="ARBA" id="ARBA00001362"/>
    </source>
</evidence>
<keyword evidence="7 9" id="KW-0482">Metalloprotease</keyword>
<dbReference type="GO" id="GO:0071555">
    <property type="term" value="P:cell wall organization"/>
    <property type="evidence" value="ECO:0007669"/>
    <property type="project" value="UniProtKB-KW"/>
</dbReference>
<keyword evidence="11" id="KW-0732">Signal</keyword>
<dbReference type="PANTHER" id="PTHR43126:SF1">
    <property type="entry name" value="D-ALANYL-D-ALANINE DIPEPTIDASE"/>
    <property type="match status" value="1"/>
</dbReference>
<feature type="binding site" evidence="9">
    <location>
        <position position="149"/>
    </location>
    <ligand>
        <name>Zn(2+)</name>
        <dbReference type="ChEBI" id="CHEBI:29105"/>
        <note>catalytic</note>
    </ligand>
</feature>
<dbReference type="EC" id="3.4.13.22" evidence="9 10"/>
<keyword evidence="8 10" id="KW-0961">Cell wall biogenesis/degradation</keyword>
<keyword evidence="2 9" id="KW-0645">Protease</keyword>
<evidence type="ECO:0000256" key="10">
    <source>
        <dbReference type="PIRNR" id="PIRNR026671"/>
    </source>
</evidence>
<evidence type="ECO:0000256" key="5">
    <source>
        <dbReference type="ARBA" id="ARBA00022833"/>
    </source>
</evidence>
<evidence type="ECO:0000256" key="2">
    <source>
        <dbReference type="ARBA" id="ARBA00022670"/>
    </source>
</evidence>
<keyword evidence="4 9" id="KW-0378">Hydrolase</keyword>
<keyword evidence="5 9" id="KW-0862">Zinc</keyword>
<feature type="chain" id="PRO_5039549271" description="D-alanyl-D-alanine dipeptidase" evidence="11">
    <location>
        <begin position="23"/>
        <end position="235"/>
    </location>
</feature>
<evidence type="ECO:0000256" key="7">
    <source>
        <dbReference type="ARBA" id="ARBA00023049"/>
    </source>
</evidence>
<dbReference type="PANTHER" id="PTHR43126">
    <property type="entry name" value="D-ALANYL-D-ALANINE DIPEPTIDASE"/>
    <property type="match status" value="1"/>
</dbReference>
<sequence>MKPFTGRSLITLIPVMFFLMQAGCTSVFQSTHTMPADFVYVSDIAPDVQLDIRYYSTNNFVGTRIEGYEAPVAILSKPAALALKKASDAFMAQGYCIRVFDAYRPQTAVNHFIRWAENPADTQTKTAYYPHLDKPALFTKGYIATRSSHSRGSTVDLTLIECKTGKELDMGSSFDFFDPASHLDAPQLNREQMANRETLISIMKKNGFKTFAWEWWHYTLENEPYPDSYFDFAVR</sequence>
<evidence type="ECO:0000256" key="9">
    <source>
        <dbReference type="HAMAP-Rule" id="MF_01924"/>
    </source>
</evidence>